<reference evidence="1" key="2">
    <citation type="submission" date="2016-06" db="EMBL/GenBank/DDBJ databases">
        <title>The genome of a short-lived fish provides insights into sex chromosome evolution and the genetic control of aging.</title>
        <authorList>
            <person name="Reichwald K."/>
            <person name="Felder M."/>
            <person name="Petzold A."/>
            <person name="Koch P."/>
            <person name="Groth M."/>
            <person name="Platzer M."/>
        </authorList>
    </citation>
    <scope>NUCLEOTIDE SEQUENCE</scope>
    <source>
        <tissue evidence="1">Brain</tissue>
    </source>
</reference>
<feature type="non-terminal residue" evidence="1">
    <location>
        <position position="93"/>
    </location>
</feature>
<organism evidence="1">
    <name type="scientific">Nothobranchius rachovii</name>
    <name type="common">bluefin notho</name>
    <dbReference type="NCBI Taxonomy" id="451742"/>
    <lineage>
        <taxon>Eukaryota</taxon>
        <taxon>Metazoa</taxon>
        <taxon>Chordata</taxon>
        <taxon>Craniata</taxon>
        <taxon>Vertebrata</taxon>
        <taxon>Euteleostomi</taxon>
        <taxon>Actinopterygii</taxon>
        <taxon>Neopterygii</taxon>
        <taxon>Teleostei</taxon>
        <taxon>Neoteleostei</taxon>
        <taxon>Acanthomorphata</taxon>
        <taxon>Ovalentaria</taxon>
        <taxon>Atherinomorphae</taxon>
        <taxon>Cyprinodontiformes</taxon>
        <taxon>Nothobranchiidae</taxon>
        <taxon>Nothobranchius</taxon>
    </lineage>
</organism>
<reference evidence="1" key="1">
    <citation type="submission" date="2016-05" db="EMBL/GenBank/DDBJ databases">
        <authorList>
            <person name="Lavstsen T."/>
            <person name="Jespersen J.S."/>
        </authorList>
    </citation>
    <scope>NUCLEOTIDE SEQUENCE</scope>
    <source>
        <tissue evidence="1">Brain</tissue>
    </source>
</reference>
<dbReference type="AlphaFoldDB" id="A0A1A8NP83"/>
<sequence>VVVGAQGEGAPLPPPTWICCSQVHPAPTLCLPTAQSIRPTWKLWTGMRVTWSTSRTLVGILSCVPGLAEIGQLLMMVKTPPPTLPLLPHLPLH</sequence>
<proteinExistence type="predicted"/>
<evidence type="ECO:0000313" key="1">
    <source>
        <dbReference type="EMBL" id="SBR70853.1"/>
    </source>
</evidence>
<protein>
    <submittedName>
        <fullName evidence="1">Family with sequence similarity 160, member A2</fullName>
    </submittedName>
</protein>
<dbReference type="EMBL" id="HAEI01000245">
    <property type="protein sequence ID" value="SBR70853.1"/>
    <property type="molecule type" value="Transcribed_RNA"/>
</dbReference>
<feature type="non-terminal residue" evidence="1">
    <location>
        <position position="1"/>
    </location>
</feature>
<name>A0A1A8NP83_9TELE</name>
<accession>A0A1A8NP83</accession>
<gene>
    <name evidence="1" type="primary">FAM160A2</name>
</gene>